<dbReference type="Pfam" id="PF04107">
    <property type="entry name" value="GCS2"/>
    <property type="match status" value="1"/>
</dbReference>
<evidence type="ECO:0000313" key="2">
    <source>
        <dbReference type="EMBL" id="STX61415.1"/>
    </source>
</evidence>
<dbReference type="STRING" id="39962.Lmor_2141"/>
<sequence length="406" mass="46447">MSDFSIFSVLGIEIEYMLVDKDTLNIQPKSDLILSALAGHQADEVELGDIAISNELVMHVLELKNNGPKPPDTPVTEHFQKTILELQPLLDQHNLLLLPTGAHPWMNPHTETVRWPYGNNEIYRQFDAIFDCKGHGWSNLQSMHVNLPYANQEEFYQLHNLIRLILPLLPALAASTPVLDGKATGLLDSRLYFYSRNQQRIPSISGDVIPEFISSEEEYQQKILNPMYQDIRPYDPEGILQYQWLNSRAAIPKFNCKAIEIRILDSQECVEADIAIAHAINAVLKNWQASSRYYLENPCDTPRLKHIFDRAIETGLNTQVEDMELLKQWQLPSRSMTLNEVWSMLIEQVSSELTEKQQSALELILSQGNLSQRILKAVGKNNNRDSLKRVYAQLAYSLLANQQFRP</sequence>
<gene>
    <name evidence="1" type="ORF">Lmor_2141</name>
    <name evidence="2" type="ORF">NCTC12239_00330</name>
</gene>
<evidence type="ECO:0000313" key="4">
    <source>
        <dbReference type="Proteomes" id="UP000254040"/>
    </source>
</evidence>
<dbReference type="PANTHER" id="PTHR36510">
    <property type="entry name" value="GLUTAMATE--CYSTEINE LIGASE 2-RELATED"/>
    <property type="match status" value="1"/>
</dbReference>
<dbReference type="GO" id="GO:0042398">
    <property type="term" value="P:modified amino acid biosynthetic process"/>
    <property type="evidence" value="ECO:0007669"/>
    <property type="project" value="InterPro"/>
</dbReference>
<dbReference type="RefSeq" id="WP_028385492.1">
    <property type="nucleotide sequence ID" value="NZ_CAAAJG010000047.1"/>
</dbReference>
<dbReference type="SUPFAM" id="SSF55931">
    <property type="entry name" value="Glutamine synthetase/guanido kinase"/>
    <property type="match status" value="1"/>
</dbReference>
<keyword evidence="3" id="KW-1185">Reference proteome</keyword>
<dbReference type="InterPro" id="IPR006336">
    <property type="entry name" value="GCS2"/>
</dbReference>
<reference evidence="2 4" key="2">
    <citation type="submission" date="2018-06" db="EMBL/GenBank/DDBJ databases">
        <authorList>
            <consortium name="Pathogen Informatics"/>
            <person name="Doyle S."/>
        </authorList>
    </citation>
    <scope>NUCLEOTIDE SEQUENCE [LARGE SCALE GENOMIC DNA]</scope>
    <source>
        <strain evidence="2 4">NCTC12239</strain>
    </source>
</reference>
<reference evidence="1 3" key="1">
    <citation type="submission" date="2015-11" db="EMBL/GenBank/DDBJ databases">
        <title>Genomic analysis of 38 Legionella species identifies large and diverse effector repertoires.</title>
        <authorList>
            <person name="Burstein D."/>
            <person name="Amaro F."/>
            <person name="Zusman T."/>
            <person name="Lifshitz Z."/>
            <person name="Cohen O."/>
            <person name="Gilbert J.A."/>
            <person name="Pupko T."/>
            <person name="Shuman H.A."/>
            <person name="Segal G."/>
        </authorList>
    </citation>
    <scope>NUCLEOTIDE SEQUENCE [LARGE SCALE GENOMIC DNA]</scope>
    <source>
        <strain evidence="1 3">ATCC 43877</strain>
    </source>
</reference>
<dbReference type="InterPro" id="IPR014746">
    <property type="entry name" value="Gln_synth/guanido_kin_cat_dom"/>
</dbReference>
<evidence type="ECO:0000313" key="3">
    <source>
        <dbReference type="Proteomes" id="UP000054985"/>
    </source>
</evidence>
<dbReference type="Proteomes" id="UP000054985">
    <property type="component" value="Unassembled WGS sequence"/>
</dbReference>
<dbReference type="GO" id="GO:0004357">
    <property type="term" value="F:glutamate-cysteine ligase activity"/>
    <property type="evidence" value="ECO:0007669"/>
    <property type="project" value="InterPro"/>
</dbReference>
<protein>
    <submittedName>
        <fullName evidence="2">Glutamate--cysteine ligase, GCS2</fullName>
    </submittedName>
</protein>
<proteinExistence type="predicted"/>
<dbReference type="PANTHER" id="PTHR36510:SF1">
    <property type="entry name" value="GLUTAMATE--CYSTEINE LIGASE 2-RELATED"/>
    <property type="match status" value="1"/>
</dbReference>
<dbReference type="OrthoDB" id="9804786at2"/>
<dbReference type="EMBL" id="LNYN01000028">
    <property type="protein sequence ID" value="KTD32516.1"/>
    <property type="molecule type" value="Genomic_DNA"/>
</dbReference>
<dbReference type="AlphaFoldDB" id="A0A378JRT4"/>
<name>A0A378JRT4_9GAMM</name>
<keyword evidence="2" id="KW-0436">Ligase</keyword>
<dbReference type="Proteomes" id="UP000254040">
    <property type="component" value="Unassembled WGS sequence"/>
</dbReference>
<accession>A0A378JRT4</accession>
<dbReference type="EMBL" id="UGOG01000001">
    <property type="protein sequence ID" value="STX61415.1"/>
    <property type="molecule type" value="Genomic_DNA"/>
</dbReference>
<evidence type="ECO:0000313" key="1">
    <source>
        <dbReference type="EMBL" id="KTD32516.1"/>
    </source>
</evidence>
<dbReference type="Gene3D" id="3.30.590.20">
    <property type="match status" value="1"/>
</dbReference>
<dbReference type="InterPro" id="IPR050141">
    <property type="entry name" value="GCL_type2/YbdK_subfam"/>
</dbReference>
<organism evidence="2 4">
    <name type="scientific">Legionella moravica</name>
    <dbReference type="NCBI Taxonomy" id="39962"/>
    <lineage>
        <taxon>Bacteria</taxon>
        <taxon>Pseudomonadati</taxon>
        <taxon>Pseudomonadota</taxon>
        <taxon>Gammaproteobacteria</taxon>
        <taxon>Legionellales</taxon>
        <taxon>Legionellaceae</taxon>
        <taxon>Legionella</taxon>
    </lineage>
</organism>